<dbReference type="InterPro" id="IPR003838">
    <property type="entry name" value="ABC3_permease_C"/>
</dbReference>
<feature type="coiled-coil region" evidence="6">
    <location>
        <begin position="422"/>
        <end position="513"/>
    </location>
</feature>
<feature type="transmembrane region" description="Helical" evidence="7">
    <location>
        <begin position="715"/>
        <end position="735"/>
    </location>
</feature>
<dbReference type="AlphaFoldDB" id="A0A1G8NT73"/>
<keyword evidence="2" id="KW-1003">Cell membrane</keyword>
<evidence type="ECO:0000259" key="8">
    <source>
        <dbReference type="Pfam" id="PF02687"/>
    </source>
</evidence>
<feature type="transmembrane region" description="Helical" evidence="7">
    <location>
        <begin position="594"/>
        <end position="621"/>
    </location>
</feature>
<name>A0A1G8NT73_9CLOT</name>
<feature type="coiled-coil region" evidence="6">
    <location>
        <begin position="250"/>
        <end position="363"/>
    </location>
</feature>
<proteinExistence type="predicted"/>
<keyword evidence="4 7" id="KW-1133">Transmembrane helix</keyword>
<dbReference type="Pfam" id="PF02687">
    <property type="entry name" value="FtsX"/>
    <property type="match status" value="2"/>
</dbReference>
<evidence type="ECO:0000256" key="6">
    <source>
        <dbReference type="SAM" id="Coils"/>
    </source>
</evidence>
<feature type="transmembrane region" description="Helical" evidence="7">
    <location>
        <begin position="946"/>
        <end position="966"/>
    </location>
</feature>
<feature type="transmembrane region" description="Helical" evidence="7">
    <location>
        <begin position="1041"/>
        <end position="1060"/>
    </location>
</feature>
<evidence type="ECO:0000256" key="5">
    <source>
        <dbReference type="ARBA" id="ARBA00023136"/>
    </source>
</evidence>
<evidence type="ECO:0000256" key="7">
    <source>
        <dbReference type="SAM" id="Phobius"/>
    </source>
</evidence>
<feature type="domain" description="ABC3 transporter permease C-terminal" evidence="8">
    <location>
        <begin position="950"/>
        <end position="1066"/>
    </location>
</feature>
<evidence type="ECO:0000256" key="1">
    <source>
        <dbReference type="ARBA" id="ARBA00004651"/>
    </source>
</evidence>
<evidence type="ECO:0000313" key="10">
    <source>
        <dbReference type="Proteomes" id="UP000183255"/>
    </source>
</evidence>
<dbReference type="EMBL" id="FNDZ01000004">
    <property type="protein sequence ID" value="SDI83471.1"/>
    <property type="molecule type" value="Genomic_DNA"/>
</dbReference>
<feature type="transmembrane region" description="Helical" evidence="7">
    <location>
        <begin position="999"/>
        <end position="1021"/>
    </location>
</feature>
<evidence type="ECO:0000256" key="3">
    <source>
        <dbReference type="ARBA" id="ARBA00022692"/>
    </source>
</evidence>
<feature type="domain" description="ABC3 transporter permease C-terminal" evidence="8">
    <location>
        <begin position="549"/>
        <end position="665"/>
    </location>
</feature>
<sequence length="1076" mass="121008">MKKSLLKDAIRQIVKYPGRFLSIFTIVAIGAAFFAGIKTAAPNMKYTADQYYDEYNMMDLRLLSTMGFVEEDLTAVKEVEGVKKAQTSYFQDVVATIGSNEMVFRIHSLPKDTSGVYLNEPKLLSGRLPEGKGECIIEENKNFPLGLEIGDVIEVSSGKKEDLSDKLKSTSFTVVGKAESPYYLTFDKDATDIGSGKVNFFMMISEEEFLYPVYLEILVEVDGAKELNSYSSAYERKVELVRNKLENLGADRAILRLDDIKKEAEKKLAEARDTLAKEEENYNKEIAAAEKELTDARDQLVEGEATLETEKKNYAERVADAESQIRDGERALASAQNEYNEGLREYNQAKEEYGDDLAQLNDASNSLKNVQADAITQRQAVTEMIQNASSPEELESLSNQLATLNELISTTNEGINTITGLNDYAQSQMVSAENQLASAKKQLDTAEKDLANAKSQLATEKRNAEIQFAAAETELAEGRKEYEAGRKEFEEKKKEGEEALRDGREKIIRAENEIEKLLKPSWYVLDRMKLYSYADYAATADRMDAIATLFPVFFFGVASLVCLTTMTRMVDEQRATIGAYKALGYSNNAIAFKYVNYAAIASIAGGLLGSFLGIKIFPKIIFDSWAMMYTLPPMLETRQTLLIAFTVLLGFFVITLTAYFVTRTSLKEVPSMLLRPKVQYFGKPILLERITGFWRRLSFSQKVTMRNIFRYKKRFIMTVTGIAGCAALLVAGFGLSSSIGKVVVRQYQEIFTYNLNMKYTAVATREEKEEVENILQKNEHLSSYLKAAQLNATVKGEEDIAVTMISPLDPEAFTEFVTLRHRTSQEGFNLPTDGVVINEKLAKELQVKEGDSISVDNGDGAMKKVLVREITENYVFHYLYIHPDYYKEIYRLEPENNALLIKLSDDTKEAESLLGKTLIDLPQVASVAYYRDASEKFEDSVVSLNAVVYAIILCAALLAFVVLYNLTNINLSERLREIATIKVLGFYNREVAMYVYRENMILTVLGGGIGLLLGVFLHRVIMTSIEQAGVMFGNYISLQSFLYSFFITLVFGILVNLFMYRKLVNIKMVESLKSVE</sequence>
<dbReference type="PANTHER" id="PTHR30287:SF1">
    <property type="entry name" value="INNER MEMBRANE PROTEIN"/>
    <property type="match status" value="1"/>
</dbReference>
<dbReference type="Gene3D" id="1.10.287.1490">
    <property type="match status" value="1"/>
</dbReference>
<protein>
    <submittedName>
        <fullName evidence="9">Putative ABC transport system permease protein</fullName>
    </submittedName>
</protein>
<feature type="transmembrane region" description="Helical" evidence="7">
    <location>
        <begin position="545"/>
        <end position="564"/>
    </location>
</feature>
<dbReference type="PANTHER" id="PTHR30287">
    <property type="entry name" value="MEMBRANE COMPONENT OF PREDICTED ABC SUPERFAMILY METABOLITE UPTAKE TRANSPORTER"/>
    <property type="match status" value="1"/>
</dbReference>
<comment type="subcellular location">
    <subcellularLocation>
        <location evidence="1">Cell membrane</location>
        <topology evidence="1">Multi-pass membrane protein</topology>
    </subcellularLocation>
</comment>
<reference evidence="9 10" key="1">
    <citation type="submission" date="2016-10" db="EMBL/GenBank/DDBJ databases">
        <authorList>
            <person name="de Groot N.N."/>
        </authorList>
    </citation>
    <scope>NUCLEOTIDE SEQUENCE [LARGE SCALE GENOMIC DNA]</scope>
    <source>
        <strain evidence="9 10">CGMCC 1.5058</strain>
    </source>
</reference>
<feature type="transmembrane region" description="Helical" evidence="7">
    <location>
        <begin position="641"/>
        <end position="662"/>
    </location>
</feature>
<dbReference type="InterPro" id="IPR038766">
    <property type="entry name" value="Membrane_comp_ABC_pdt"/>
</dbReference>
<keyword evidence="3 7" id="KW-0812">Transmembrane</keyword>
<keyword evidence="6" id="KW-0175">Coiled coil</keyword>
<keyword evidence="5 7" id="KW-0472">Membrane</keyword>
<feature type="transmembrane region" description="Helical" evidence="7">
    <location>
        <begin position="20"/>
        <end position="37"/>
    </location>
</feature>
<evidence type="ECO:0000313" key="9">
    <source>
        <dbReference type="EMBL" id="SDI83471.1"/>
    </source>
</evidence>
<gene>
    <name evidence="9" type="ORF">SAMN05421804_104299</name>
</gene>
<organism evidence="9 10">
    <name type="scientific">Proteiniclasticum ruminis</name>
    <dbReference type="NCBI Taxonomy" id="398199"/>
    <lineage>
        <taxon>Bacteria</taxon>
        <taxon>Bacillati</taxon>
        <taxon>Bacillota</taxon>
        <taxon>Clostridia</taxon>
        <taxon>Eubacteriales</taxon>
        <taxon>Clostridiaceae</taxon>
        <taxon>Proteiniclasticum</taxon>
    </lineage>
</organism>
<evidence type="ECO:0000256" key="2">
    <source>
        <dbReference type="ARBA" id="ARBA00022475"/>
    </source>
</evidence>
<accession>A0A1G8NT73</accession>
<dbReference type="Proteomes" id="UP000183255">
    <property type="component" value="Unassembled WGS sequence"/>
</dbReference>
<evidence type="ECO:0000256" key="4">
    <source>
        <dbReference type="ARBA" id="ARBA00022989"/>
    </source>
</evidence>
<dbReference type="RefSeq" id="WP_031575637.1">
    <property type="nucleotide sequence ID" value="NZ_FNDZ01000004.1"/>
</dbReference>
<dbReference type="GO" id="GO:0005886">
    <property type="term" value="C:plasma membrane"/>
    <property type="evidence" value="ECO:0007669"/>
    <property type="project" value="UniProtKB-SubCell"/>
</dbReference>